<dbReference type="WBParaSite" id="nRc.2.0.1.t47858-RA">
    <property type="protein sequence ID" value="nRc.2.0.1.t47858-RA"/>
    <property type="gene ID" value="nRc.2.0.1.g47858"/>
</dbReference>
<proteinExistence type="predicted"/>
<sequence length="118" mass="13820">IVTNFLHAKTRKPKLPEFLSLFPKGPFPSERFPSQQFPNERFSSEQIPNIIYYYSREFSGGGCQFTKTECQERTQPFLGIIVALTAIRNHMTNSFILSHFYQRKAGKVYVGPQHYKRR</sequence>
<dbReference type="AlphaFoldDB" id="A0A915LBY2"/>
<keyword evidence="1" id="KW-1185">Reference proteome</keyword>
<name>A0A915LBY2_ROMCU</name>
<reference evidence="2" key="1">
    <citation type="submission" date="2022-11" db="UniProtKB">
        <authorList>
            <consortium name="WormBaseParasite"/>
        </authorList>
    </citation>
    <scope>IDENTIFICATION</scope>
</reference>
<accession>A0A915LBY2</accession>
<protein>
    <submittedName>
        <fullName evidence="2">Uncharacterized protein</fullName>
    </submittedName>
</protein>
<evidence type="ECO:0000313" key="2">
    <source>
        <dbReference type="WBParaSite" id="nRc.2.0.1.t47858-RA"/>
    </source>
</evidence>
<evidence type="ECO:0000313" key="1">
    <source>
        <dbReference type="Proteomes" id="UP000887565"/>
    </source>
</evidence>
<dbReference type="Proteomes" id="UP000887565">
    <property type="component" value="Unplaced"/>
</dbReference>
<organism evidence="1 2">
    <name type="scientific">Romanomermis culicivorax</name>
    <name type="common">Nematode worm</name>
    <dbReference type="NCBI Taxonomy" id="13658"/>
    <lineage>
        <taxon>Eukaryota</taxon>
        <taxon>Metazoa</taxon>
        <taxon>Ecdysozoa</taxon>
        <taxon>Nematoda</taxon>
        <taxon>Enoplea</taxon>
        <taxon>Dorylaimia</taxon>
        <taxon>Mermithida</taxon>
        <taxon>Mermithoidea</taxon>
        <taxon>Mermithidae</taxon>
        <taxon>Romanomermis</taxon>
    </lineage>
</organism>